<dbReference type="InterPro" id="IPR050832">
    <property type="entry name" value="Bact_Acetyltransf"/>
</dbReference>
<reference evidence="5 6" key="1">
    <citation type="submission" date="2020-07" db="EMBL/GenBank/DDBJ databases">
        <title>Sequencing the genomes of 1000 actinobacteria strains.</title>
        <authorList>
            <person name="Klenk H.-P."/>
        </authorList>
    </citation>
    <scope>NUCLEOTIDE SEQUENCE [LARGE SCALE GENOMIC DNA]</scope>
    <source>
        <strain evidence="5 6">DSM 18248</strain>
    </source>
</reference>
<dbReference type="Proteomes" id="UP000537326">
    <property type="component" value="Unassembled WGS sequence"/>
</dbReference>
<dbReference type="Pfam" id="PF01817">
    <property type="entry name" value="CM_2"/>
    <property type="match status" value="1"/>
</dbReference>
<dbReference type="InterPro" id="IPR036979">
    <property type="entry name" value="CM_dom_sf"/>
</dbReference>
<proteinExistence type="predicted"/>
<sequence>MPTEGGAAVPVPESELVLRPAEPDDADALALIHVLARRAAPMPDPVHPDDDVRRWLRERVVEDAPGAETWVAEVEGSPVGYARTTAGWLDDLYVQPAHQGAGVGGALLDLVMARQPGGFCLWVFEGNRPARDFYAHRGLVELERTDGSGNEEGEPDVRLAWPGQDPVTFLRGLVDDVDAQLGDLLARRAALTRAIQPLKTSTHRDPARERAVAEHLATRAPALGVDRLERIIRVVIEESLDAATR</sequence>
<dbReference type="Gene3D" id="1.20.59.10">
    <property type="entry name" value="Chorismate mutase"/>
    <property type="match status" value="1"/>
</dbReference>
<keyword evidence="6" id="KW-1185">Reference proteome</keyword>
<dbReference type="SMART" id="SM00830">
    <property type="entry name" value="CM_2"/>
    <property type="match status" value="1"/>
</dbReference>
<gene>
    <name evidence="5" type="ORF">BKA05_002079</name>
</gene>
<evidence type="ECO:0000313" key="6">
    <source>
        <dbReference type="Proteomes" id="UP000537326"/>
    </source>
</evidence>
<dbReference type="InterPro" id="IPR036263">
    <property type="entry name" value="Chorismate_II_sf"/>
</dbReference>
<keyword evidence="1 5" id="KW-0808">Transferase</keyword>
<feature type="domain" description="Chorismate mutase" evidence="3">
    <location>
        <begin position="161"/>
        <end position="245"/>
    </location>
</feature>
<evidence type="ECO:0000313" key="5">
    <source>
        <dbReference type="EMBL" id="NYI10564.1"/>
    </source>
</evidence>
<evidence type="ECO:0000256" key="2">
    <source>
        <dbReference type="ARBA" id="ARBA00023315"/>
    </source>
</evidence>
<dbReference type="SUPFAM" id="SSF48600">
    <property type="entry name" value="Chorismate mutase II"/>
    <property type="match status" value="1"/>
</dbReference>
<dbReference type="GO" id="GO:0016747">
    <property type="term" value="F:acyltransferase activity, transferring groups other than amino-acyl groups"/>
    <property type="evidence" value="ECO:0007669"/>
    <property type="project" value="InterPro"/>
</dbReference>
<dbReference type="PROSITE" id="PS51186">
    <property type="entry name" value="GNAT"/>
    <property type="match status" value="1"/>
</dbReference>
<evidence type="ECO:0000256" key="1">
    <source>
        <dbReference type="ARBA" id="ARBA00022679"/>
    </source>
</evidence>
<name>A0A7Y9YGF9_9ACTN</name>
<dbReference type="InterPro" id="IPR000182">
    <property type="entry name" value="GNAT_dom"/>
</dbReference>
<dbReference type="PANTHER" id="PTHR43877">
    <property type="entry name" value="AMINOALKYLPHOSPHONATE N-ACETYLTRANSFERASE-RELATED-RELATED"/>
    <property type="match status" value="1"/>
</dbReference>
<evidence type="ECO:0000259" key="3">
    <source>
        <dbReference type="PROSITE" id="PS51168"/>
    </source>
</evidence>
<dbReference type="RefSeq" id="WP_179531380.1">
    <property type="nucleotide sequence ID" value="NZ_BAAAPP010000010.1"/>
</dbReference>
<evidence type="ECO:0000259" key="4">
    <source>
        <dbReference type="PROSITE" id="PS51186"/>
    </source>
</evidence>
<keyword evidence="2" id="KW-0012">Acyltransferase</keyword>
<dbReference type="Pfam" id="PF00583">
    <property type="entry name" value="Acetyltransf_1"/>
    <property type="match status" value="1"/>
</dbReference>
<accession>A0A7Y9YGF9</accession>
<dbReference type="PROSITE" id="PS51168">
    <property type="entry name" value="CHORISMATE_MUT_2"/>
    <property type="match status" value="1"/>
</dbReference>
<organism evidence="5 6">
    <name type="scientific">Nocardioides marinus</name>
    <dbReference type="NCBI Taxonomy" id="374514"/>
    <lineage>
        <taxon>Bacteria</taxon>
        <taxon>Bacillati</taxon>
        <taxon>Actinomycetota</taxon>
        <taxon>Actinomycetes</taxon>
        <taxon>Propionibacteriales</taxon>
        <taxon>Nocardioidaceae</taxon>
        <taxon>Nocardioides</taxon>
    </lineage>
</organism>
<dbReference type="EMBL" id="JACBZI010000001">
    <property type="protein sequence ID" value="NYI10564.1"/>
    <property type="molecule type" value="Genomic_DNA"/>
</dbReference>
<dbReference type="GO" id="GO:0004106">
    <property type="term" value="F:chorismate mutase activity"/>
    <property type="evidence" value="ECO:0007669"/>
    <property type="project" value="InterPro"/>
</dbReference>
<feature type="domain" description="N-acetyltransferase" evidence="4">
    <location>
        <begin position="16"/>
        <end position="164"/>
    </location>
</feature>
<comment type="caution">
    <text evidence="5">The sequence shown here is derived from an EMBL/GenBank/DDBJ whole genome shotgun (WGS) entry which is preliminary data.</text>
</comment>
<dbReference type="AlphaFoldDB" id="A0A7Y9YGF9"/>
<dbReference type="Gene3D" id="3.40.630.30">
    <property type="match status" value="1"/>
</dbReference>
<dbReference type="InterPro" id="IPR016181">
    <property type="entry name" value="Acyl_CoA_acyltransferase"/>
</dbReference>
<dbReference type="CDD" id="cd04301">
    <property type="entry name" value="NAT_SF"/>
    <property type="match status" value="1"/>
</dbReference>
<dbReference type="InterPro" id="IPR002701">
    <property type="entry name" value="CM_II_prokaryot"/>
</dbReference>
<dbReference type="SUPFAM" id="SSF55729">
    <property type="entry name" value="Acyl-CoA N-acyltransferases (Nat)"/>
    <property type="match status" value="1"/>
</dbReference>
<protein>
    <submittedName>
        <fullName evidence="5">Chorismate mutase/GNAT superfamily N-acetyltransferase</fullName>
    </submittedName>
</protein>
<dbReference type="PANTHER" id="PTHR43877:SF1">
    <property type="entry name" value="ACETYLTRANSFERASE"/>
    <property type="match status" value="1"/>
</dbReference>
<dbReference type="GO" id="GO:0046417">
    <property type="term" value="P:chorismate metabolic process"/>
    <property type="evidence" value="ECO:0007669"/>
    <property type="project" value="InterPro"/>
</dbReference>